<gene>
    <name evidence="1" type="ORF">HMPREF0765_2160</name>
</gene>
<name>C2FXV4_SPHSI</name>
<proteinExistence type="predicted"/>
<dbReference type="AlphaFoldDB" id="C2FXV4"/>
<accession>C2FXV4</accession>
<organism evidence="1 2">
    <name type="scientific">Sphingobacterium spiritivorum ATCC 33300</name>
    <dbReference type="NCBI Taxonomy" id="525372"/>
    <lineage>
        <taxon>Bacteria</taxon>
        <taxon>Pseudomonadati</taxon>
        <taxon>Bacteroidota</taxon>
        <taxon>Sphingobacteriia</taxon>
        <taxon>Sphingobacteriales</taxon>
        <taxon>Sphingobacteriaceae</taxon>
        <taxon>Sphingobacterium</taxon>
    </lineage>
</organism>
<dbReference type="Proteomes" id="UP000006241">
    <property type="component" value="Unassembled WGS sequence"/>
</dbReference>
<dbReference type="RefSeq" id="WP_003010450.1">
    <property type="nucleotide sequence ID" value="NZ_GG668633.1"/>
</dbReference>
<sequence>MKIYINILCLALILFINVHEGKSQSAILKNGNIISNQIRYDVRIMPNHNYIFISDLSVYDKEALLINSDKDAMFFPEGLIKINKAKLLNIKRMLYNSDKEVTIGMSINVNESKLIGLKYTFPKSPSITETQFRAFDADIREHLVIELLSMTILKDRNSTAGLTLLLF</sequence>
<protein>
    <submittedName>
        <fullName evidence="1">Uncharacterized protein</fullName>
    </submittedName>
</protein>
<comment type="caution">
    <text evidence="1">The sequence shown here is derived from an EMBL/GenBank/DDBJ whole genome shotgun (WGS) entry which is preliminary data.</text>
</comment>
<dbReference type="HOGENOM" id="CLU_1593511_0_0_10"/>
<reference evidence="1 2" key="1">
    <citation type="submission" date="2009-01" db="EMBL/GenBank/DDBJ databases">
        <authorList>
            <person name="Qin X."/>
            <person name="Bachman B."/>
            <person name="Battles P."/>
            <person name="Bell A."/>
            <person name="Bess C."/>
            <person name="Bickham C."/>
            <person name="Chaboub L."/>
            <person name="Chen D."/>
            <person name="Coyle M."/>
            <person name="Deiros D.R."/>
            <person name="Dinh H."/>
            <person name="Forbes L."/>
            <person name="Fowler G."/>
            <person name="Francisco L."/>
            <person name="Fu Q."/>
            <person name="Gubbala S."/>
            <person name="Hale W."/>
            <person name="Han Y."/>
            <person name="Hemphill L."/>
            <person name="Highlander S.K."/>
            <person name="Hirani K."/>
            <person name="Hogues M."/>
            <person name="Jackson L."/>
            <person name="Jakkamsetti A."/>
            <person name="Javaid M."/>
            <person name="Jiang H."/>
            <person name="Korchina V."/>
            <person name="Kovar C."/>
            <person name="Lara F."/>
            <person name="Lee S."/>
            <person name="Mata R."/>
            <person name="Mathew T."/>
            <person name="Moen C."/>
            <person name="Morales K."/>
            <person name="Munidasa M."/>
            <person name="Nazareth L."/>
            <person name="Ngo R."/>
            <person name="Nguyen L."/>
            <person name="Okwuonu G."/>
            <person name="Ongeri F."/>
            <person name="Patil S."/>
            <person name="Petrosino J."/>
            <person name="Pham C."/>
            <person name="Pham P."/>
            <person name="Pu L.-L."/>
            <person name="Puazo M."/>
            <person name="Raj R."/>
            <person name="Reid J."/>
            <person name="Rouhana J."/>
            <person name="Saada N."/>
            <person name="Shang Y."/>
            <person name="Simmons D."/>
            <person name="Thornton R."/>
            <person name="Warren J."/>
            <person name="Weissenberger G."/>
            <person name="Zhang J."/>
            <person name="Zhang L."/>
            <person name="Zhou C."/>
            <person name="Zhu D."/>
            <person name="Muzny D."/>
            <person name="Worley K."/>
            <person name="Gibbs R."/>
        </authorList>
    </citation>
    <scope>NUCLEOTIDE SEQUENCE [LARGE SCALE GENOMIC DNA]</scope>
    <source>
        <strain evidence="1 2">ATCC 33300</strain>
    </source>
</reference>
<dbReference type="EMBL" id="ACHB01000050">
    <property type="protein sequence ID" value="EEI92233.1"/>
    <property type="molecule type" value="Genomic_DNA"/>
</dbReference>
<evidence type="ECO:0000313" key="2">
    <source>
        <dbReference type="Proteomes" id="UP000006241"/>
    </source>
</evidence>
<evidence type="ECO:0000313" key="1">
    <source>
        <dbReference type="EMBL" id="EEI92233.1"/>
    </source>
</evidence>